<dbReference type="RefSeq" id="WP_157035199.1">
    <property type="nucleotide sequence ID" value="NZ_AP023354.1"/>
</dbReference>
<reference evidence="1" key="1">
    <citation type="submission" date="2020-08" db="EMBL/GenBank/DDBJ databases">
        <title>Whole genome shotgun sequence of Actinocatenispora sera NBRC 101916.</title>
        <authorList>
            <person name="Komaki H."/>
            <person name="Tamura T."/>
        </authorList>
    </citation>
    <scope>NUCLEOTIDE SEQUENCE</scope>
    <source>
        <strain evidence="1">NBRC 101916</strain>
    </source>
</reference>
<organism evidence="1 2">
    <name type="scientific">Actinocatenispora sera</name>
    <dbReference type="NCBI Taxonomy" id="390989"/>
    <lineage>
        <taxon>Bacteria</taxon>
        <taxon>Bacillati</taxon>
        <taxon>Actinomycetota</taxon>
        <taxon>Actinomycetes</taxon>
        <taxon>Micromonosporales</taxon>
        <taxon>Micromonosporaceae</taxon>
        <taxon>Actinocatenispora</taxon>
    </lineage>
</organism>
<protein>
    <recommendedName>
        <fullName evidence="3">PemK-like, MazF-like toxin of type II toxin-antitoxin system</fullName>
    </recommendedName>
</protein>
<gene>
    <name evidence="1" type="ORF">Asera_60620</name>
</gene>
<dbReference type="AlphaFoldDB" id="A0A810L8T9"/>
<sequence>MLRASDEEQIRTVSIERFRRPATDIVLSAEQLREVRGALAQMLIV</sequence>
<dbReference type="KEGG" id="aser:Asera_60620"/>
<dbReference type="OrthoDB" id="9808744at2"/>
<dbReference type="EMBL" id="AP023354">
    <property type="protein sequence ID" value="BCJ31954.1"/>
    <property type="molecule type" value="Genomic_DNA"/>
</dbReference>
<evidence type="ECO:0008006" key="3">
    <source>
        <dbReference type="Google" id="ProtNLM"/>
    </source>
</evidence>
<name>A0A810L8T9_9ACTN</name>
<accession>A0A810L8T9</accession>
<evidence type="ECO:0000313" key="1">
    <source>
        <dbReference type="EMBL" id="BCJ31954.1"/>
    </source>
</evidence>
<proteinExistence type="predicted"/>
<dbReference type="Proteomes" id="UP000680750">
    <property type="component" value="Chromosome"/>
</dbReference>
<evidence type="ECO:0000313" key="2">
    <source>
        <dbReference type="Proteomes" id="UP000680750"/>
    </source>
</evidence>
<keyword evidence="2" id="KW-1185">Reference proteome</keyword>